<dbReference type="GO" id="GO:0043022">
    <property type="term" value="F:ribosome binding"/>
    <property type="evidence" value="ECO:0007669"/>
    <property type="project" value="TreeGrafter"/>
</dbReference>
<dbReference type="InterPro" id="IPR036788">
    <property type="entry name" value="T_IF-3_C_sf"/>
</dbReference>
<evidence type="ECO:0000256" key="3">
    <source>
        <dbReference type="ARBA" id="ARBA00022917"/>
    </source>
</evidence>
<dbReference type="Gene3D" id="3.10.20.80">
    <property type="entry name" value="Translation initiation factor 3 (IF-3), N-terminal domain"/>
    <property type="match status" value="1"/>
</dbReference>
<feature type="domain" description="Translation initiation factor 3 C-terminal" evidence="4">
    <location>
        <begin position="91"/>
        <end position="175"/>
    </location>
</feature>
<dbReference type="Pfam" id="PF00707">
    <property type="entry name" value="IF3_C"/>
    <property type="match status" value="1"/>
</dbReference>
<dbReference type="GO" id="GO:0003743">
    <property type="term" value="F:translation initiation factor activity"/>
    <property type="evidence" value="ECO:0007669"/>
    <property type="project" value="UniProtKB-KW"/>
</dbReference>
<dbReference type="GO" id="GO:0032790">
    <property type="term" value="P:ribosome disassembly"/>
    <property type="evidence" value="ECO:0007669"/>
    <property type="project" value="TreeGrafter"/>
</dbReference>
<dbReference type="GO" id="GO:0016020">
    <property type="term" value="C:membrane"/>
    <property type="evidence" value="ECO:0007669"/>
    <property type="project" value="TreeGrafter"/>
</dbReference>
<evidence type="ECO:0000313" key="6">
    <source>
        <dbReference type="EMBL" id="AZL87982.1"/>
    </source>
</evidence>
<organism evidence="6">
    <name type="scientific">Leachiella pacifica</name>
    <dbReference type="NCBI Taxonomy" id="282357"/>
    <lineage>
        <taxon>Eukaryota</taxon>
        <taxon>Rhodophyta</taxon>
        <taxon>Florideophyceae</taxon>
        <taxon>Rhodymeniophycidae</taxon>
        <taxon>Gigartinales</taxon>
        <taxon>Choreocolacaceae</taxon>
        <taxon>Leachiella</taxon>
    </lineage>
</organism>
<keyword evidence="3" id="KW-0648">Protein biosynthesis</keyword>
<name>A0A3S8UVY0_9FLOR</name>
<dbReference type="PANTHER" id="PTHR10938">
    <property type="entry name" value="TRANSLATION INITIATION FACTOR IF-3"/>
    <property type="match status" value="1"/>
</dbReference>
<dbReference type="EMBL" id="MK039117">
    <property type="protein sequence ID" value="AZL87982.1"/>
    <property type="molecule type" value="Genomic_DNA"/>
</dbReference>
<dbReference type="InterPro" id="IPR036787">
    <property type="entry name" value="T_IF-3_N_sf"/>
</dbReference>
<dbReference type="PANTHER" id="PTHR10938:SF0">
    <property type="entry name" value="TRANSLATION INITIATION FACTOR IF-3, MITOCHONDRIAL"/>
    <property type="match status" value="1"/>
</dbReference>
<evidence type="ECO:0000256" key="2">
    <source>
        <dbReference type="ARBA" id="ARBA00022540"/>
    </source>
</evidence>
<keyword evidence="6" id="KW-0934">Plastid</keyword>
<keyword evidence="2 6" id="KW-0396">Initiation factor</keyword>
<reference evidence="6" key="1">
    <citation type="journal article" date="2018" name="J. Phycol.">
        <title>Molecular phylogenetics supports a clade of red algal parasites retaining native plastids: taxonomy and terminology revised.</title>
        <authorList>
            <person name="Salomaki E.D."/>
            <person name="Lane C.E."/>
        </authorList>
    </citation>
    <scope>NUCLEOTIDE SEQUENCE</scope>
</reference>
<dbReference type="InterPro" id="IPR019815">
    <property type="entry name" value="Translation_initiation_fac_3_C"/>
</dbReference>
<dbReference type="AlphaFoldDB" id="A0A3S8UVY0"/>
<sequence length="177" mass="20540">MIILNNSSILQSVKNDLNNCPKIRLIDQSGTQLGIYFSHDAINLALKQGLNIIILNKKVFPPICKIVNYEKYKFLQEKKIKRIKKKQQNTTLKEIKIRYKIDIHDYKVKLNKALGFLRSKNKVKLTIVFKGREIQHLSLGVKLLEKIAKELYFISLIQQLPIQDGKNITMILGPKKK</sequence>
<protein>
    <submittedName>
        <fullName evidence="6">Translation initiation factor 3</fullName>
    </submittedName>
</protein>
<dbReference type="NCBIfam" id="TIGR00168">
    <property type="entry name" value="infC"/>
    <property type="match status" value="1"/>
</dbReference>
<evidence type="ECO:0000259" key="5">
    <source>
        <dbReference type="Pfam" id="PF05198"/>
    </source>
</evidence>
<comment type="similarity">
    <text evidence="1">Belongs to the IF-3 family.</text>
</comment>
<gene>
    <name evidence="6" type="primary">infC</name>
</gene>
<dbReference type="InterPro" id="IPR019814">
    <property type="entry name" value="Translation_initiation_fac_3_N"/>
</dbReference>
<dbReference type="Pfam" id="PF05198">
    <property type="entry name" value="IF3_N"/>
    <property type="match status" value="1"/>
</dbReference>
<feature type="domain" description="Translation initiation factor 3 N-terminal" evidence="5">
    <location>
        <begin position="21"/>
        <end position="81"/>
    </location>
</feature>
<dbReference type="GO" id="GO:0005829">
    <property type="term" value="C:cytosol"/>
    <property type="evidence" value="ECO:0007669"/>
    <property type="project" value="TreeGrafter"/>
</dbReference>
<accession>A0A3S8UVY0</accession>
<dbReference type="FunFam" id="3.30.110.10:FF:000001">
    <property type="entry name" value="Translation initiation factor IF-3"/>
    <property type="match status" value="1"/>
</dbReference>
<evidence type="ECO:0000259" key="4">
    <source>
        <dbReference type="Pfam" id="PF00707"/>
    </source>
</evidence>
<dbReference type="SUPFAM" id="SSF54364">
    <property type="entry name" value="Translation initiation factor IF3, N-terminal domain"/>
    <property type="match status" value="1"/>
</dbReference>
<dbReference type="SUPFAM" id="SSF55200">
    <property type="entry name" value="Translation initiation factor IF3, C-terminal domain"/>
    <property type="match status" value="1"/>
</dbReference>
<dbReference type="Gene3D" id="3.30.110.10">
    <property type="entry name" value="Translation initiation factor 3 (IF-3), C-terminal domain"/>
    <property type="match status" value="1"/>
</dbReference>
<proteinExistence type="inferred from homology"/>
<geneLocation type="plastid" evidence="6"/>
<dbReference type="InterPro" id="IPR001288">
    <property type="entry name" value="Translation_initiation_fac_3"/>
</dbReference>
<evidence type="ECO:0000256" key="1">
    <source>
        <dbReference type="ARBA" id="ARBA00005439"/>
    </source>
</evidence>